<evidence type="ECO:0000256" key="2">
    <source>
        <dbReference type="ARBA" id="ARBA00018329"/>
    </source>
</evidence>
<evidence type="ECO:0000313" key="10">
    <source>
        <dbReference type="EMBL" id="QPJ65474.1"/>
    </source>
</evidence>
<organism evidence="10 11">
    <name type="scientific">Candidatus Nitrohelix vancouverensis</name>
    <dbReference type="NCBI Taxonomy" id="2705534"/>
    <lineage>
        <taxon>Bacteria</taxon>
        <taxon>Pseudomonadati</taxon>
        <taxon>Nitrospinota/Tectimicrobiota group</taxon>
        <taxon>Nitrospinota</taxon>
        <taxon>Nitrospinia</taxon>
        <taxon>Nitrospinales</taxon>
        <taxon>Nitrospinaceae</taxon>
        <taxon>Candidatus Nitrohelix</taxon>
    </lineage>
</organism>
<dbReference type="GO" id="GO:0003677">
    <property type="term" value="F:DNA binding"/>
    <property type="evidence" value="ECO:0007669"/>
    <property type="project" value="UniProtKB-KW"/>
</dbReference>
<dbReference type="GO" id="GO:0006310">
    <property type="term" value="P:DNA recombination"/>
    <property type="evidence" value="ECO:0007669"/>
    <property type="project" value="UniProtKB-KW"/>
</dbReference>
<evidence type="ECO:0000256" key="8">
    <source>
        <dbReference type="RuleBase" id="RU003939"/>
    </source>
</evidence>
<dbReference type="SUPFAM" id="SSF47729">
    <property type="entry name" value="IHF-like DNA-binding proteins"/>
    <property type="match status" value="1"/>
</dbReference>
<dbReference type="PRINTS" id="PR01727">
    <property type="entry name" value="DNABINDINGHU"/>
</dbReference>
<gene>
    <name evidence="10" type="ORF">G3M78_08750</name>
</gene>
<protein>
    <recommendedName>
        <fullName evidence="2">Integration host factor subunit alpha</fullName>
    </recommendedName>
</protein>
<name>A0A7T0C2Q8_9BACT</name>
<feature type="region of interest" description="Disordered" evidence="9">
    <location>
        <begin position="86"/>
        <end position="107"/>
    </location>
</feature>
<dbReference type="CDD" id="cd13835">
    <property type="entry name" value="IHF_A"/>
    <property type="match status" value="1"/>
</dbReference>
<dbReference type="PANTHER" id="PTHR33175:SF2">
    <property type="entry name" value="INTEGRATION HOST FACTOR SUBUNIT ALPHA"/>
    <property type="match status" value="1"/>
</dbReference>
<keyword evidence="7" id="KW-0233">DNA recombination</keyword>
<dbReference type="PANTHER" id="PTHR33175">
    <property type="entry name" value="DNA-BINDING PROTEIN HU"/>
    <property type="match status" value="1"/>
</dbReference>
<proteinExistence type="inferred from homology"/>
<keyword evidence="6" id="KW-0804">Transcription</keyword>
<dbReference type="SMART" id="SM00411">
    <property type="entry name" value="BHL"/>
    <property type="match status" value="1"/>
</dbReference>
<evidence type="ECO:0000256" key="3">
    <source>
        <dbReference type="ARBA" id="ARBA00022845"/>
    </source>
</evidence>
<evidence type="ECO:0000256" key="7">
    <source>
        <dbReference type="ARBA" id="ARBA00023172"/>
    </source>
</evidence>
<keyword evidence="3" id="KW-0810">Translation regulation</keyword>
<evidence type="ECO:0000256" key="5">
    <source>
        <dbReference type="ARBA" id="ARBA00023125"/>
    </source>
</evidence>
<evidence type="ECO:0000256" key="6">
    <source>
        <dbReference type="ARBA" id="ARBA00023163"/>
    </source>
</evidence>
<dbReference type="EMBL" id="CP048620">
    <property type="protein sequence ID" value="QPJ65474.1"/>
    <property type="molecule type" value="Genomic_DNA"/>
</dbReference>
<reference evidence="11" key="1">
    <citation type="submission" date="2020-02" db="EMBL/GenBank/DDBJ databases">
        <title>Genomic and physiological characterization of two novel Nitrospinaceae genera.</title>
        <authorList>
            <person name="Mueller A.J."/>
            <person name="Jung M.-Y."/>
            <person name="Strachan C.R."/>
            <person name="Herbold C.W."/>
            <person name="Kirkegaard R.H."/>
            <person name="Daims H."/>
        </authorList>
    </citation>
    <scope>NUCLEOTIDE SEQUENCE [LARGE SCALE GENOMIC DNA]</scope>
</reference>
<dbReference type="GO" id="GO:0006417">
    <property type="term" value="P:regulation of translation"/>
    <property type="evidence" value="ECO:0007669"/>
    <property type="project" value="UniProtKB-KW"/>
</dbReference>
<comment type="similarity">
    <text evidence="1 8">Belongs to the bacterial histone-like protein family.</text>
</comment>
<evidence type="ECO:0000256" key="4">
    <source>
        <dbReference type="ARBA" id="ARBA00023015"/>
    </source>
</evidence>
<dbReference type="KEGG" id="nva:G3M78_08750"/>
<dbReference type="GO" id="GO:0009893">
    <property type="term" value="P:positive regulation of metabolic process"/>
    <property type="evidence" value="ECO:0007669"/>
    <property type="project" value="UniProtKB-ARBA"/>
</dbReference>
<dbReference type="Gene3D" id="4.10.520.10">
    <property type="entry name" value="IHF-like DNA-binding proteins"/>
    <property type="match status" value="1"/>
</dbReference>
<dbReference type="GO" id="GO:0030527">
    <property type="term" value="F:structural constituent of chromatin"/>
    <property type="evidence" value="ECO:0007669"/>
    <property type="project" value="InterPro"/>
</dbReference>
<dbReference type="Proteomes" id="UP000594464">
    <property type="component" value="Chromosome"/>
</dbReference>
<evidence type="ECO:0000256" key="1">
    <source>
        <dbReference type="ARBA" id="ARBA00010529"/>
    </source>
</evidence>
<dbReference type="GO" id="GO:0005829">
    <property type="term" value="C:cytosol"/>
    <property type="evidence" value="ECO:0007669"/>
    <property type="project" value="TreeGrafter"/>
</dbReference>
<dbReference type="GO" id="GO:0006355">
    <property type="term" value="P:regulation of DNA-templated transcription"/>
    <property type="evidence" value="ECO:0007669"/>
    <property type="project" value="InterPro"/>
</dbReference>
<dbReference type="Pfam" id="PF00216">
    <property type="entry name" value="Bac_DNA_binding"/>
    <property type="match status" value="1"/>
</dbReference>
<dbReference type="InterPro" id="IPR000119">
    <property type="entry name" value="Hist_DNA-bd"/>
</dbReference>
<dbReference type="InterPro" id="IPR010992">
    <property type="entry name" value="IHF-like_DNA-bd_dom_sf"/>
</dbReference>
<sequence length="129" mass="14644">MRRNTVESFSKAFTHSEGVVTLDKKLSNNTIIKSDLVDRVYEKVGFTRREAVEAVEILFNEIKLGLARGENVRIANFASFYLREKKPRNARNPKTGQPIRIKPGKSLSFKPSKQLLISANQSKHDKPDS</sequence>
<dbReference type="InterPro" id="IPR005684">
    <property type="entry name" value="IHF_alpha"/>
</dbReference>
<evidence type="ECO:0000256" key="9">
    <source>
        <dbReference type="SAM" id="MobiDB-lite"/>
    </source>
</evidence>
<accession>A0A7T0C2Q8</accession>
<evidence type="ECO:0000313" key="11">
    <source>
        <dbReference type="Proteomes" id="UP000594464"/>
    </source>
</evidence>
<dbReference type="AlphaFoldDB" id="A0A7T0C2Q8"/>
<keyword evidence="4" id="KW-0805">Transcription regulation</keyword>
<keyword evidence="5" id="KW-0238">DNA-binding</keyword>